<evidence type="ECO:0000313" key="2">
    <source>
        <dbReference type="EMBL" id="TWU17092.1"/>
    </source>
</evidence>
<keyword evidence="1" id="KW-0812">Transmembrane</keyword>
<name>A0A5C6BZ31_9BACT</name>
<organism evidence="2 3">
    <name type="scientific">Novipirellula galeiformis</name>
    <dbReference type="NCBI Taxonomy" id="2528004"/>
    <lineage>
        <taxon>Bacteria</taxon>
        <taxon>Pseudomonadati</taxon>
        <taxon>Planctomycetota</taxon>
        <taxon>Planctomycetia</taxon>
        <taxon>Pirellulales</taxon>
        <taxon>Pirellulaceae</taxon>
        <taxon>Novipirellula</taxon>
    </lineage>
</organism>
<proteinExistence type="predicted"/>
<keyword evidence="1" id="KW-1133">Transmembrane helix</keyword>
<dbReference type="AlphaFoldDB" id="A0A5C6BZ31"/>
<dbReference type="RefSeq" id="WP_146597341.1">
    <property type="nucleotide sequence ID" value="NZ_SJPT01000015.1"/>
</dbReference>
<protein>
    <submittedName>
        <fullName evidence="2">Uncharacterized protein</fullName>
    </submittedName>
</protein>
<evidence type="ECO:0000313" key="3">
    <source>
        <dbReference type="Proteomes" id="UP000316304"/>
    </source>
</evidence>
<evidence type="ECO:0000256" key="1">
    <source>
        <dbReference type="SAM" id="Phobius"/>
    </source>
</evidence>
<sequence length="157" mass="17549">MSQKSEAVVVENQSDQSQWADESWTRVKSAIVQRWPHLDERDVESIPCDVFEIEDFLAEYTEASAEEIQSVVREHAPSPSILRRASHLGEQVGEQVGPPVHSAMERVQYEVDEHRSAVGGMIFVAGLALGALATAAYYKSRPQPTALESCLPQRWRS</sequence>
<dbReference type="OrthoDB" id="287862at2"/>
<keyword evidence="1" id="KW-0472">Membrane</keyword>
<keyword evidence="3" id="KW-1185">Reference proteome</keyword>
<comment type="caution">
    <text evidence="2">The sequence shown here is derived from an EMBL/GenBank/DDBJ whole genome shotgun (WGS) entry which is preliminary data.</text>
</comment>
<dbReference type="Proteomes" id="UP000316304">
    <property type="component" value="Unassembled WGS sequence"/>
</dbReference>
<feature type="transmembrane region" description="Helical" evidence="1">
    <location>
        <begin position="117"/>
        <end position="138"/>
    </location>
</feature>
<dbReference type="EMBL" id="SJPT01000015">
    <property type="protein sequence ID" value="TWU17092.1"/>
    <property type="molecule type" value="Genomic_DNA"/>
</dbReference>
<accession>A0A5C6BZ31</accession>
<gene>
    <name evidence="2" type="ORF">Pla52o_54290</name>
</gene>
<reference evidence="2 3" key="1">
    <citation type="submission" date="2019-02" db="EMBL/GenBank/DDBJ databases">
        <title>Deep-cultivation of Planctomycetes and their phenomic and genomic characterization uncovers novel biology.</title>
        <authorList>
            <person name="Wiegand S."/>
            <person name="Jogler M."/>
            <person name="Boedeker C."/>
            <person name="Pinto D."/>
            <person name="Vollmers J."/>
            <person name="Rivas-Marin E."/>
            <person name="Kohn T."/>
            <person name="Peeters S.H."/>
            <person name="Heuer A."/>
            <person name="Rast P."/>
            <person name="Oberbeckmann S."/>
            <person name="Bunk B."/>
            <person name="Jeske O."/>
            <person name="Meyerdierks A."/>
            <person name="Storesund J.E."/>
            <person name="Kallscheuer N."/>
            <person name="Luecker S."/>
            <person name="Lage O.M."/>
            <person name="Pohl T."/>
            <person name="Merkel B.J."/>
            <person name="Hornburger P."/>
            <person name="Mueller R.-W."/>
            <person name="Bruemmer F."/>
            <person name="Labrenz M."/>
            <person name="Spormann A.M."/>
            <person name="Op Den Camp H."/>
            <person name="Overmann J."/>
            <person name="Amann R."/>
            <person name="Jetten M.S.M."/>
            <person name="Mascher T."/>
            <person name="Medema M.H."/>
            <person name="Devos D.P."/>
            <person name="Kaster A.-K."/>
            <person name="Ovreas L."/>
            <person name="Rohde M."/>
            <person name="Galperin M.Y."/>
            <person name="Jogler C."/>
        </authorList>
    </citation>
    <scope>NUCLEOTIDE SEQUENCE [LARGE SCALE GENOMIC DNA]</scope>
    <source>
        <strain evidence="2 3">Pla52o</strain>
    </source>
</reference>